<dbReference type="InterPro" id="IPR022357">
    <property type="entry name" value="MIP_CS"/>
</dbReference>
<proteinExistence type="inferred from homology"/>
<accession>A0AAU9IDH4</accession>
<evidence type="ECO:0000313" key="8">
    <source>
        <dbReference type="EMBL" id="CAG9311381.1"/>
    </source>
</evidence>
<dbReference type="InterPro" id="IPR034294">
    <property type="entry name" value="Aquaporin_transptr"/>
</dbReference>
<feature type="transmembrane region" description="Helical" evidence="7">
    <location>
        <begin position="166"/>
        <end position="184"/>
    </location>
</feature>
<comment type="subcellular location">
    <subcellularLocation>
        <location evidence="1">Membrane</location>
        <topology evidence="1">Multi-pass membrane protein</topology>
    </subcellularLocation>
</comment>
<reference evidence="8" key="1">
    <citation type="submission" date="2021-09" db="EMBL/GenBank/DDBJ databases">
        <authorList>
            <consortium name="AG Swart"/>
            <person name="Singh M."/>
            <person name="Singh A."/>
            <person name="Seah K."/>
            <person name="Emmerich C."/>
        </authorList>
    </citation>
    <scope>NUCLEOTIDE SEQUENCE</scope>
    <source>
        <strain evidence="8">ATCC30299</strain>
    </source>
</reference>
<comment type="similarity">
    <text evidence="6">Belongs to the MIP/aquaporin (TC 1.A.8) family.</text>
</comment>
<evidence type="ECO:0000256" key="5">
    <source>
        <dbReference type="ARBA" id="ARBA00023136"/>
    </source>
</evidence>
<dbReference type="SUPFAM" id="SSF81338">
    <property type="entry name" value="Aquaporin-like"/>
    <property type="match status" value="1"/>
</dbReference>
<dbReference type="GO" id="GO:0016020">
    <property type="term" value="C:membrane"/>
    <property type="evidence" value="ECO:0007669"/>
    <property type="project" value="UniProtKB-SubCell"/>
</dbReference>
<keyword evidence="5 7" id="KW-0472">Membrane</keyword>
<dbReference type="EMBL" id="CAJZBQ010000004">
    <property type="protein sequence ID" value="CAG9311381.1"/>
    <property type="molecule type" value="Genomic_DNA"/>
</dbReference>
<keyword evidence="4 7" id="KW-1133">Transmembrane helix</keyword>
<evidence type="ECO:0000256" key="3">
    <source>
        <dbReference type="ARBA" id="ARBA00022692"/>
    </source>
</evidence>
<dbReference type="Proteomes" id="UP001162131">
    <property type="component" value="Unassembled WGS sequence"/>
</dbReference>
<dbReference type="PANTHER" id="PTHR45724:SF13">
    <property type="entry name" value="AQUAPORIN NIP1-1-RELATED"/>
    <property type="match status" value="1"/>
</dbReference>
<evidence type="ECO:0000256" key="7">
    <source>
        <dbReference type="SAM" id="Phobius"/>
    </source>
</evidence>
<dbReference type="GO" id="GO:0015267">
    <property type="term" value="F:channel activity"/>
    <property type="evidence" value="ECO:0007669"/>
    <property type="project" value="InterPro"/>
</dbReference>
<evidence type="ECO:0000256" key="6">
    <source>
        <dbReference type="RuleBase" id="RU000477"/>
    </source>
</evidence>
<name>A0AAU9IDH4_9CILI</name>
<dbReference type="PANTHER" id="PTHR45724">
    <property type="entry name" value="AQUAPORIN NIP2-1"/>
    <property type="match status" value="1"/>
</dbReference>
<keyword evidence="3 6" id="KW-0812">Transmembrane</keyword>
<dbReference type="Pfam" id="PF00230">
    <property type="entry name" value="MIP"/>
    <property type="match status" value="1"/>
</dbReference>
<organism evidence="8 9">
    <name type="scientific">Blepharisma stoltei</name>
    <dbReference type="NCBI Taxonomy" id="1481888"/>
    <lineage>
        <taxon>Eukaryota</taxon>
        <taxon>Sar</taxon>
        <taxon>Alveolata</taxon>
        <taxon>Ciliophora</taxon>
        <taxon>Postciliodesmatophora</taxon>
        <taxon>Heterotrichea</taxon>
        <taxon>Heterotrichida</taxon>
        <taxon>Blepharismidae</taxon>
        <taxon>Blepharisma</taxon>
    </lineage>
</organism>
<evidence type="ECO:0008006" key="10">
    <source>
        <dbReference type="Google" id="ProtNLM"/>
    </source>
</evidence>
<dbReference type="PROSITE" id="PS00221">
    <property type="entry name" value="MIP"/>
    <property type="match status" value="1"/>
</dbReference>
<dbReference type="AlphaFoldDB" id="A0AAU9IDH4"/>
<keyword evidence="9" id="KW-1185">Reference proteome</keyword>
<dbReference type="Gene3D" id="1.20.1080.10">
    <property type="entry name" value="Glycerol uptake facilitator protein"/>
    <property type="match status" value="1"/>
</dbReference>
<comment type="caution">
    <text evidence="8">The sequence shown here is derived from an EMBL/GenBank/DDBJ whole genome shotgun (WGS) entry which is preliminary data.</text>
</comment>
<feature type="transmembrane region" description="Helical" evidence="7">
    <location>
        <begin position="196"/>
        <end position="216"/>
    </location>
</feature>
<evidence type="ECO:0000313" key="9">
    <source>
        <dbReference type="Proteomes" id="UP001162131"/>
    </source>
</evidence>
<dbReference type="InterPro" id="IPR000425">
    <property type="entry name" value="MIP"/>
</dbReference>
<feature type="transmembrane region" description="Helical" evidence="7">
    <location>
        <begin position="125"/>
        <end position="154"/>
    </location>
</feature>
<dbReference type="PRINTS" id="PR00783">
    <property type="entry name" value="MINTRINSICP"/>
</dbReference>
<sequence length="246" mass="26270">MKLWRRLLAETYGTAALTFIIFASHGNAFAVGIGFWVIIVGTGFIGGAHFNPAVTLGAIVKEWWFTRTFEKNFLKEHLLYFLCQIVGALFGALLGTLISGGHFYVGVPAGETNLEAYLAEAAFTGHLVLVVLVTSAVLDSTIAAGMAIAFTVLAGIRTVGHISGGCFNPTVCIAIDVVQAIRYSDDSFNYLDSVPVYLLGPLIGVIVGVGLAIIFLTERNEKNESVLKEDAPHLDAGLFSTAKKAK</sequence>
<evidence type="ECO:0000256" key="4">
    <source>
        <dbReference type="ARBA" id="ARBA00022989"/>
    </source>
</evidence>
<feature type="transmembrane region" description="Helical" evidence="7">
    <location>
        <begin position="44"/>
        <end position="66"/>
    </location>
</feature>
<gene>
    <name evidence="8" type="ORF">BSTOLATCC_MIC3671</name>
</gene>
<feature type="transmembrane region" description="Helical" evidence="7">
    <location>
        <begin position="12"/>
        <end position="38"/>
    </location>
</feature>
<keyword evidence="2 6" id="KW-0813">Transport</keyword>
<evidence type="ECO:0000256" key="1">
    <source>
        <dbReference type="ARBA" id="ARBA00004141"/>
    </source>
</evidence>
<evidence type="ECO:0000256" key="2">
    <source>
        <dbReference type="ARBA" id="ARBA00022448"/>
    </source>
</evidence>
<dbReference type="InterPro" id="IPR023271">
    <property type="entry name" value="Aquaporin-like"/>
</dbReference>
<feature type="transmembrane region" description="Helical" evidence="7">
    <location>
        <begin position="78"/>
        <end position="105"/>
    </location>
</feature>
<protein>
    <recommendedName>
        <fullName evidence="10">Aquaporin</fullName>
    </recommendedName>
</protein>